<gene>
    <name evidence="4" type="ORF">WJX74_009971</name>
</gene>
<evidence type="ECO:0000259" key="3">
    <source>
        <dbReference type="PROSITE" id="PS50059"/>
    </source>
</evidence>
<name>A0AAW1RDW0_9CHLO</name>
<proteinExistence type="predicted"/>
<dbReference type="PANTHER" id="PTHR47598">
    <property type="entry name" value="PEPTIDYL-PROLYL CIS-TRANS ISOMERASE FKBP17-2, CHLOROPLASTIC"/>
    <property type="match status" value="1"/>
</dbReference>
<dbReference type="InterPro" id="IPR001179">
    <property type="entry name" value="PPIase_FKBP_dom"/>
</dbReference>
<keyword evidence="5" id="KW-1185">Reference proteome</keyword>
<dbReference type="InterPro" id="IPR046357">
    <property type="entry name" value="PPIase_dom_sf"/>
</dbReference>
<dbReference type="AlphaFoldDB" id="A0AAW1RDW0"/>
<dbReference type="InterPro" id="IPR053111">
    <property type="entry name" value="Chloro_FKBP-type_PPIase"/>
</dbReference>
<dbReference type="EC" id="5.2.1.8" evidence="1"/>
<keyword evidence="1" id="KW-0697">Rotamase</keyword>
<keyword evidence="1" id="KW-0413">Isomerase</keyword>
<evidence type="ECO:0000256" key="2">
    <source>
        <dbReference type="SAM" id="MobiDB-lite"/>
    </source>
</evidence>
<feature type="domain" description="PPIase FKBP-type" evidence="3">
    <location>
        <begin position="160"/>
        <end position="262"/>
    </location>
</feature>
<evidence type="ECO:0000256" key="1">
    <source>
        <dbReference type="PROSITE-ProRule" id="PRU00277"/>
    </source>
</evidence>
<sequence length="289" mass="30964">MLLNCGTQTFHRISCQQHQNYSVAAHPSRSGAARQVHGRCSTALKATEERPTGTEPEESLSGLADAAKQATEGQKKRRRTSDSSDFISSALTRRFGLAGGLAYVGFLTFGVVSEQFKTRREVSEEASGTQDVQDAPEVTLPSGVRYKDLRIGGGTPVQKGFLVVLDYQGTTGSEVFEDTQKRGKPIVFVSGSRPFTGGLCIGAEEGLAGMRGGGRRRVTVPADRGFGESGAVLRPTEHVPEKRGSIPKNAELTYTFHVPPRTSKLSEALATDRSFSEDLQGQGPKFGVG</sequence>
<reference evidence="4 5" key="1">
    <citation type="journal article" date="2024" name="Nat. Commun.">
        <title>Phylogenomics reveals the evolutionary origins of lichenization in chlorophyte algae.</title>
        <authorList>
            <person name="Puginier C."/>
            <person name="Libourel C."/>
            <person name="Otte J."/>
            <person name="Skaloud P."/>
            <person name="Haon M."/>
            <person name="Grisel S."/>
            <person name="Petersen M."/>
            <person name="Berrin J.G."/>
            <person name="Delaux P.M."/>
            <person name="Dal Grande F."/>
            <person name="Keller J."/>
        </authorList>
    </citation>
    <scope>NUCLEOTIDE SEQUENCE [LARGE SCALE GENOMIC DNA]</scope>
    <source>
        <strain evidence="4 5">SAG 2145</strain>
    </source>
</reference>
<organism evidence="4 5">
    <name type="scientific">Apatococcus lobatus</name>
    <dbReference type="NCBI Taxonomy" id="904363"/>
    <lineage>
        <taxon>Eukaryota</taxon>
        <taxon>Viridiplantae</taxon>
        <taxon>Chlorophyta</taxon>
        <taxon>core chlorophytes</taxon>
        <taxon>Trebouxiophyceae</taxon>
        <taxon>Chlorellales</taxon>
        <taxon>Chlorellaceae</taxon>
        <taxon>Apatococcus</taxon>
    </lineage>
</organism>
<dbReference type="EMBL" id="JALJOS010000013">
    <property type="protein sequence ID" value="KAK9831805.1"/>
    <property type="molecule type" value="Genomic_DNA"/>
</dbReference>
<dbReference type="SUPFAM" id="SSF54534">
    <property type="entry name" value="FKBP-like"/>
    <property type="match status" value="1"/>
</dbReference>
<evidence type="ECO:0000313" key="5">
    <source>
        <dbReference type="Proteomes" id="UP001438707"/>
    </source>
</evidence>
<feature type="region of interest" description="Disordered" evidence="2">
    <location>
        <begin position="26"/>
        <end position="83"/>
    </location>
</feature>
<dbReference type="Gene3D" id="3.10.50.40">
    <property type="match status" value="1"/>
</dbReference>
<comment type="catalytic activity">
    <reaction evidence="1">
        <text>[protein]-peptidylproline (omega=180) = [protein]-peptidylproline (omega=0)</text>
        <dbReference type="Rhea" id="RHEA:16237"/>
        <dbReference type="Rhea" id="RHEA-COMP:10747"/>
        <dbReference type="Rhea" id="RHEA-COMP:10748"/>
        <dbReference type="ChEBI" id="CHEBI:83833"/>
        <dbReference type="ChEBI" id="CHEBI:83834"/>
        <dbReference type="EC" id="5.2.1.8"/>
    </reaction>
</comment>
<dbReference type="PROSITE" id="PS50059">
    <property type="entry name" value="FKBP_PPIASE"/>
    <property type="match status" value="1"/>
</dbReference>
<dbReference type="Pfam" id="PF00254">
    <property type="entry name" value="FKBP_C"/>
    <property type="match status" value="1"/>
</dbReference>
<accession>A0AAW1RDW0</accession>
<dbReference type="GO" id="GO:0009507">
    <property type="term" value="C:chloroplast"/>
    <property type="evidence" value="ECO:0007669"/>
    <property type="project" value="TreeGrafter"/>
</dbReference>
<comment type="caution">
    <text evidence="4">The sequence shown here is derived from an EMBL/GenBank/DDBJ whole genome shotgun (WGS) entry which is preliminary data.</text>
</comment>
<dbReference type="GO" id="GO:0003755">
    <property type="term" value="F:peptidyl-prolyl cis-trans isomerase activity"/>
    <property type="evidence" value="ECO:0007669"/>
    <property type="project" value="UniProtKB-KW"/>
</dbReference>
<evidence type="ECO:0000313" key="4">
    <source>
        <dbReference type="EMBL" id="KAK9831805.1"/>
    </source>
</evidence>
<dbReference type="PANTHER" id="PTHR47598:SF1">
    <property type="entry name" value="PEPTIDYL-PROLYL CIS-TRANS ISOMERASE FKBP17-2, CHLOROPLASTIC"/>
    <property type="match status" value="1"/>
</dbReference>
<protein>
    <recommendedName>
        <fullName evidence="1">peptidylprolyl isomerase</fullName>
        <ecNumber evidence="1">5.2.1.8</ecNumber>
    </recommendedName>
</protein>
<dbReference type="Proteomes" id="UP001438707">
    <property type="component" value="Unassembled WGS sequence"/>
</dbReference>